<evidence type="ECO:0000313" key="2">
    <source>
        <dbReference type="EMBL" id="GAA2699464.1"/>
    </source>
</evidence>
<dbReference type="RefSeq" id="WP_353609337.1">
    <property type="nucleotide sequence ID" value="NZ_BAAASK010000029.1"/>
</dbReference>
<dbReference type="EMBL" id="BAAASK010000029">
    <property type="protein sequence ID" value="GAA2699464.1"/>
    <property type="molecule type" value="Genomic_DNA"/>
</dbReference>
<gene>
    <name evidence="2" type="ORF">GCM10010310_66490</name>
</gene>
<name>A0ABN3TE18_9ACTN</name>
<organism evidence="2 3">
    <name type="scientific">Streptomyces violaceolatus</name>
    <dbReference type="NCBI Taxonomy" id="67378"/>
    <lineage>
        <taxon>Bacteria</taxon>
        <taxon>Bacillati</taxon>
        <taxon>Actinomycetota</taxon>
        <taxon>Actinomycetes</taxon>
        <taxon>Kitasatosporales</taxon>
        <taxon>Streptomycetaceae</taxon>
        <taxon>Streptomyces</taxon>
        <taxon>Streptomyces violaceoruber group</taxon>
    </lineage>
</organism>
<accession>A0ABN3TE18</accession>
<evidence type="ECO:0000256" key="1">
    <source>
        <dbReference type="SAM" id="MobiDB-lite"/>
    </source>
</evidence>
<evidence type="ECO:0000313" key="3">
    <source>
        <dbReference type="Proteomes" id="UP001499989"/>
    </source>
</evidence>
<dbReference type="Proteomes" id="UP001499989">
    <property type="component" value="Unassembled WGS sequence"/>
</dbReference>
<proteinExistence type="predicted"/>
<feature type="region of interest" description="Disordered" evidence="1">
    <location>
        <begin position="58"/>
        <end position="89"/>
    </location>
</feature>
<comment type="caution">
    <text evidence="2">The sequence shown here is derived from an EMBL/GenBank/DDBJ whole genome shotgun (WGS) entry which is preliminary data.</text>
</comment>
<keyword evidence="3" id="KW-1185">Reference proteome</keyword>
<reference evidence="2 3" key="1">
    <citation type="journal article" date="2019" name="Int. J. Syst. Evol. Microbiol.">
        <title>The Global Catalogue of Microorganisms (GCM) 10K type strain sequencing project: providing services to taxonomists for standard genome sequencing and annotation.</title>
        <authorList>
            <consortium name="The Broad Institute Genomics Platform"/>
            <consortium name="The Broad Institute Genome Sequencing Center for Infectious Disease"/>
            <person name="Wu L."/>
            <person name="Ma J."/>
        </authorList>
    </citation>
    <scope>NUCLEOTIDE SEQUENCE [LARGE SCALE GENOMIC DNA]</scope>
    <source>
        <strain evidence="2 3">JCM 4531</strain>
    </source>
</reference>
<protein>
    <submittedName>
        <fullName evidence="2">Uncharacterized protein</fullName>
    </submittedName>
</protein>
<sequence length="89" mass="9259">METSDVTLSAGIVGSYVPGGDLASLSMTLDGEPVDIPDLSPHEQAAHPLYVTVRHAAQARGGLLDKPRHRHGRAGGRAQSPPRPGRGGM</sequence>